<sequence>MKRLTKKQISNLAFLAVLVLIVFTPLGKQVKIYLNRWIAFSPSVESVEDRAMLSAKDYQWKLQDENGNVVDFSSFKGKVVLINFWATWCPPCIAEMPELQELYNSYKGNVVFLFVSQEEISTIVSFKGKYEYDFPVYQYLTSLPETLDHGSIPTTFLINKNGYVVIEKTGAAAWNSDSVHETIDTLLNN</sequence>
<gene>
    <name evidence="2" type="ORF">NBRC110019_12720</name>
</gene>
<dbReference type="PANTHER" id="PTHR42852">
    <property type="entry name" value="THIOL:DISULFIDE INTERCHANGE PROTEIN DSBE"/>
    <property type="match status" value="1"/>
</dbReference>
<name>A0A9W6B419_9FLAO</name>
<feature type="domain" description="Thioredoxin" evidence="1">
    <location>
        <begin position="51"/>
        <end position="188"/>
    </location>
</feature>
<dbReference type="SUPFAM" id="SSF52833">
    <property type="entry name" value="Thioredoxin-like"/>
    <property type="match status" value="1"/>
</dbReference>
<dbReference type="RefSeq" id="WP_281753425.1">
    <property type="nucleotide sequence ID" value="NZ_BRVP01000007.1"/>
</dbReference>
<dbReference type="Pfam" id="PF08534">
    <property type="entry name" value="Redoxin"/>
    <property type="match status" value="1"/>
</dbReference>
<organism evidence="2 3">
    <name type="scientific">Neptunitalea chrysea</name>
    <dbReference type="NCBI Taxonomy" id="1647581"/>
    <lineage>
        <taxon>Bacteria</taxon>
        <taxon>Pseudomonadati</taxon>
        <taxon>Bacteroidota</taxon>
        <taxon>Flavobacteriia</taxon>
        <taxon>Flavobacteriales</taxon>
        <taxon>Flavobacteriaceae</taxon>
        <taxon>Neptunitalea</taxon>
    </lineage>
</organism>
<accession>A0A9W6B419</accession>
<evidence type="ECO:0000313" key="3">
    <source>
        <dbReference type="Proteomes" id="UP001143545"/>
    </source>
</evidence>
<dbReference type="CDD" id="cd02966">
    <property type="entry name" value="TlpA_like_family"/>
    <property type="match status" value="1"/>
</dbReference>
<dbReference type="InterPro" id="IPR013766">
    <property type="entry name" value="Thioredoxin_domain"/>
</dbReference>
<comment type="caution">
    <text evidence="2">The sequence shown here is derived from an EMBL/GenBank/DDBJ whole genome shotgun (WGS) entry which is preliminary data.</text>
</comment>
<dbReference type="AlphaFoldDB" id="A0A9W6B419"/>
<dbReference type="PROSITE" id="PS51352">
    <property type="entry name" value="THIOREDOXIN_2"/>
    <property type="match status" value="1"/>
</dbReference>
<dbReference type="InterPro" id="IPR036249">
    <property type="entry name" value="Thioredoxin-like_sf"/>
</dbReference>
<keyword evidence="3" id="KW-1185">Reference proteome</keyword>
<dbReference type="Gene3D" id="3.40.30.10">
    <property type="entry name" value="Glutaredoxin"/>
    <property type="match status" value="1"/>
</dbReference>
<evidence type="ECO:0000259" key="1">
    <source>
        <dbReference type="PROSITE" id="PS51352"/>
    </source>
</evidence>
<dbReference type="EMBL" id="BRVP01000007">
    <property type="protein sequence ID" value="GLB52233.1"/>
    <property type="molecule type" value="Genomic_DNA"/>
</dbReference>
<evidence type="ECO:0000313" key="2">
    <source>
        <dbReference type="EMBL" id="GLB52233.1"/>
    </source>
</evidence>
<dbReference type="InterPro" id="IPR013740">
    <property type="entry name" value="Redoxin"/>
</dbReference>
<dbReference type="InterPro" id="IPR050553">
    <property type="entry name" value="Thioredoxin_ResA/DsbE_sf"/>
</dbReference>
<reference evidence="2" key="1">
    <citation type="submission" date="2022-07" db="EMBL/GenBank/DDBJ databases">
        <title>Taxonomy of Novel Oxalotrophic and Methylotrophic Bacteria.</title>
        <authorList>
            <person name="Sahin N."/>
            <person name="Tani A."/>
        </authorList>
    </citation>
    <scope>NUCLEOTIDE SEQUENCE</scope>
    <source>
        <strain evidence="2">AM327</strain>
    </source>
</reference>
<protein>
    <recommendedName>
        <fullName evidence="1">Thioredoxin domain-containing protein</fullName>
    </recommendedName>
</protein>
<proteinExistence type="predicted"/>
<dbReference type="Proteomes" id="UP001143545">
    <property type="component" value="Unassembled WGS sequence"/>
</dbReference>
<dbReference type="GO" id="GO:0016491">
    <property type="term" value="F:oxidoreductase activity"/>
    <property type="evidence" value="ECO:0007669"/>
    <property type="project" value="InterPro"/>
</dbReference>
<dbReference type="PANTHER" id="PTHR42852:SF17">
    <property type="entry name" value="THIOREDOXIN-LIKE PROTEIN HI_1115"/>
    <property type="match status" value="1"/>
</dbReference>